<dbReference type="PROSITE" id="PS50893">
    <property type="entry name" value="ABC_TRANSPORTER_2"/>
    <property type="match status" value="1"/>
</dbReference>
<dbReference type="InterPro" id="IPR027417">
    <property type="entry name" value="P-loop_NTPase"/>
</dbReference>
<organism evidence="4 5">
    <name type="scientific">Ligilactobacillus pabuli</name>
    <dbReference type="NCBI Taxonomy" id="2886039"/>
    <lineage>
        <taxon>Bacteria</taxon>
        <taxon>Bacillati</taxon>
        <taxon>Bacillota</taxon>
        <taxon>Bacilli</taxon>
        <taxon>Lactobacillales</taxon>
        <taxon>Lactobacillaceae</taxon>
        <taxon>Ligilactobacillus</taxon>
    </lineage>
</organism>
<dbReference type="PANTHER" id="PTHR43158:SF2">
    <property type="entry name" value="SKFA PEPTIDE EXPORT ATP-BINDING PROTEIN SKFE"/>
    <property type="match status" value="1"/>
</dbReference>
<feature type="domain" description="ABC transporter" evidence="3">
    <location>
        <begin position="3"/>
        <end position="223"/>
    </location>
</feature>
<evidence type="ECO:0000313" key="4">
    <source>
        <dbReference type="EMBL" id="GKS81680.1"/>
    </source>
</evidence>
<sequence length="228" mass="25561">MQVKVKNVNFSYKKEQILADLSCTFCSGKINYLIGYNGSGKTTLFDLISGARVPSSGTISGRPNAKEVLYQTQNPVVFGALTGRNLQEFIFGVATGHSKIEIDKLSPHFCELYQKLLERKVSDMSVGERRWFVLFLESYLEKKLFLLDEPTSGVDPVSRKQILTSISALASDPQKIIIVTTHDLKNLDSNCYIHLLKDKKMTTFNSYADFVAISDKQEIEDAFAILNS</sequence>
<evidence type="ECO:0000256" key="2">
    <source>
        <dbReference type="ARBA" id="ARBA00022840"/>
    </source>
</evidence>
<keyword evidence="2 4" id="KW-0067">ATP-binding</keyword>
<gene>
    <name evidence="4" type="ORF">LPAF129_13660</name>
</gene>
<accession>A0ABQ5JI43</accession>
<keyword evidence="1" id="KW-0547">Nucleotide-binding</keyword>
<comment type="caution">
    <text evidence="4">The sequence shown here is derived from an EMBL/GenBank/DDBJ whole genome shotgun (WGS) entry which is preliminary data.</text>
</comment>
<evidence type="ECO:0000313" key="5">
    <source>
        <dbReference type="Proteomes" id="UP001055149"/>
    </source>
</evidence>
<dbReference type="InterPro" id="IPR003439">
    <property type="entry name" value="ABC_transporter-like_ATP-bd"/>
</dbReference>
<dbReference type="GO" id="GO:0005524">
    <property type="term" value="F:ATP binding"/>
    <property type="evidence" value="ECO:0007669"/>
    <property type="project" value="UniProtKB-KW"/>
</dbReference>
<dbReference type="EMBL" id="BQXH01000011">
    <property type="protein sequence ID" value="GKS81680.1"/>
    <property type="molecule type" value="Genomic_DNA"/>
</dbReference>
<name>A0ABQ5JI43_9LACO</name>
<protein>
    <submittedName>
        <fullName evidence="4">ABC transporter ATP-binding protein</fullName>
    </submittedName>
</protein>
<dbReference type="PANTHER" id="PTHR43158">
    <property type="entry name" value="SKFA PEPTIDE EXPORT ATP-BINDING PROTEIN SKFE"/>
    <property type="match status" value="1"/>
</dbReference>
<dbReference type="Proteomes" id="UP001055149">
    <property type="component" value="Unassembled WGS sequence"/>
</dbReference>
<evidence type="ECO:0000259" key="3">
    <source>
        <dbReference type="PROSITE" id="PS50893"/>
    </source>
</evidence>
<proteinExistence type="predicted"/>
<keyword evidence="5" id="KW-1185">Reference proteome</keyword>
<dbReference type="RefSeq" id="WP_244055424.1">
    <property type="nucleotide sequence ID" value="NZ_BQXH01000011.1"/>
</dbReference>
<dbReference type="SUPFAM" id="SSF52540">
    <property type="entry name" value="P-loop containing nucleoside triphosphate hydrolases"/>
    <property type="match status" value="1"/>
</dbReference>
<reference evidence="4" key="1">
    <citation type="journal article" date="2022" name="Int. J. Syst. Evol. Microbiol.">
        <title>A novel species of lactic acid bacteria, Ligilactobacillus pabuli sp. nov., isolated from alfalfa silage.</title>
        <authorList>
            <person name="Tohno M."/>
            <person name="Tanizawa Y."/>
            <person name="Sawada H."/>
            <person name="Sakamoto M."/>
            <person name="Ohkuma M."/>
            <person name="Kobayashi H."/>
        </authorList>
    </citation>
    <scope>NUCLEOTIDE SEQUENCE</scope>
    <source>
        <strain evidence="4">AF129</strain>
    </source>
</reference>
<dbReference type="Gene3D" id="3.40.50.300">
    <property type="entry name" value="P-loop containing nucleotide triphosphate hydrolases"/>
    <property type="match status" value="1"/>
</dbReference>
<dbReference type="Pfam" id="PF00005">
    <property type="entry name" value="ABC_tran"/>
    <property type="match status" value="1"/>
</dbReference>
<evidence type="ECO:0000256" key="1">
    <source>
        <dbReference type="ARBA" id="ARBA00022741"/>
    </source>
</evidence>